<gene>
    <name evidence="1" type="ORF">G7068_04510</name>
</gene>
<protein>
    <submittedName>
        <fullName evidence="1">Uncharacterized protein</fullName>
    </submittedName>
</protein>
<organism evidence="1 2">
    <name type="scientific">Leucobacter viscericola</name>
    <dbReference type="NCBI Taxonomy" id="2714935"/>
    <lineage>
        <taxon>Bacteria</taxon>
        <taxon>Bacillati</taxon>
        <taxon>Actinomycetota</taxon>
        <taxon>Actinomycetes</taxon>
        <taxon>Micrococcales</taxon>
        <taxon>Microbacteriaceae</taxon>
        <taxon>Leucobacter</taxon>
    </lineage>
</organism>
<dbReference type="Proteomes" id="UP000502677">
    <property type="component" value="Chromosome"/>
</dbReference>
<proteinExistence type="predicted"/>
<name>A0A6G7XDV7_9MICO</name>
<reference evidence="1 2" key="1">
    <citation type="submission" date="2020-03" db="EMBL/GenBank/DDBJ databases">
        <title>Leucobacter sp. nov., isolated from beetles.</title>
        <authorList>
            <person name="Hyun D.-W."/>
            <person name="Bae J.-W."/>
        </authorList>
    </citation>
    <scope>NUCLEOTIDE SEQUENCE [LARGE SCALE GENOMIC DNA]</scope>
    <source>
        <strain evidence="1 2">HDW9C</strain>
    </source>
</reference>
<keyword evidence="2" id="KW-1185">Reference proteome</keyword>
<dbReference type="KEGG" id="lvi:G7068_04510"/>
<evidence type="ECO:0000313" key="2">
    <source>
        <dbReference type="Proteomes" id="UP000502677"/>
    </source>
</evidence>
<evidence type="ECO:0000313" key="1">
    <source>
        <dbReference type="EMBL" id="QIK62551.1"/>
    </source>
</evidence>
<dbReference type="RefSeq" id="WP_166289504.1">
    <property type="nucleotide sequence ID" value="NZ_CP049863.1"/>
</dbReference>
<dbReference type="EMBL" id="CP049863">
    <property type="protein sequence ID" value="QIK62551.1"/>
    <property type="molecule type" value="Genomic_DNA"/>
</dbReference>
<dbReference type="AlphaFoldDB" id="A0A6G7XDV7"/>
<accession>A0A6G7XDV7</accession>
<sequence length="97" mass="10188">MASLQLSPQHFRNGATNASTIGSAITNLPVRHLNNGDLGHAGVAAALTGFRDAWITELALRKKAATEAKQLLINAATDTERVDTLLANAAARIGNKK</sequence>